<dbReference type="EMBL" id="JBBPDW010000005">
    <property type="protein sequence ID" value="KAK7552662.1"/>
    <property type="molecule type" value="Genomic_DNA"/>
</dbReference>
<feature type="compositionally biased region" description="Polar residues" evidence="1">
    <location>
        <begin position="122"/>
        <end position="132"/>
    </location>
</feature>
<comment type="caution">
    <text evidence="2">The sequence shown here is derived from an EMBL/GenBank/DDBJ whole genome shotgun (WGS) entry which is preliminary data.</text>
</comment>
<feature type="region of interest" description="Disordered" evidence="1">
    <location>
        <begin position="1"/>
        <end position="134"/>
    </location>
</feature>
<feature type="compositionally biased region" description="Polar residues" evidence="1">
    <location>
        <begin position="60"/>
        <end position="70"/>
    </location>
</feature>
<dbReference type="Proteomes" id="UP001365128">
    <property type="component" value="Unassembled WGS sequence"/>
</dbReference>
<proteinExistence type="predicted"/>
<reference evidence="2 3" key="1">
    <citation type="submission" date="2024-04" db="EMBL/GenBank/DDBJ databases">
        <title>Phyllosticta paracitricarpa is synonymous to the EU quarantine fungus P. citricarpa based on phylogenomic analyses.</title>
        <authorList>
            <consortium name="Lawrence Berkeley National Laboratory"/>
            <person name="Van Ingen-Buijs V.A."/>
            <person name="Van Westerhoven A.C."/>
            <person name="Haridas S."/>
            <person name="Skiadas P."/>
            <person name="Martin F."/>
            <person name="Groenewald J.Z."/>
            <person name="Crous P.W."/>
            <person name="Seidl M.F."/>
        </authorList>
    </citation>
    <scope>NUCLEOTIDE SEQUENCE [LARGE SCALE GENOMIC DNA]</scope>
    <source>
        <strain evidence="2 3">CBS 122670</strain>
    </source>
</reference>
<keyword evidence="3" id="KW-1185">Reference proteome</keyword>
<organism evidence="2 3">
    <name type="scientific">Phyllosticta citricarpa</name>
    <dbReference type="NCBI Taxonomy" id="55181"/>
    <lineage>
        <taxon>Eukaryota</taxon>
        <taxon>Fungi</taxon>
        <taxon>Dikarya</taxon>
        <taxon>Ascomycota</taxon>
        <taxon>Pezizomycotina</taxon>
        <taxon>Dothideomycetes</taxon>
        <taxon>Dothideomycetes incertae sedis</taxon>
        <taxon>Botryosphaeriales</taxon>
        <taxon>Phyllostictaceae</taxon>
        <taxon>Phyllosticta</taxon>
    </lineage>
</organism>
<protein>
    <submittedName>
        <fullName evidence="2">Uncharacterized protein</fullName>
    </submittedName>
</protein>
<accession>A0ABR1MLL4</accession>
<sequence length="172" mass="18337">MEVDPDLAAAMGFSSFGPSKGSGKPVRAEAVKEAGTGTNRVQLGPRKRQAKGDRDEPCQSEENNAMQSSIPAEKSKKSKETVPTGLAAFLARGKELPEKPSTGPSNFTPDSAGANVPVASLPETSDTQSGSNFVEPDLQALRNGIRDENGDIAYFLPSFIEDPWMRLERKAS</sequence>
<gene>
    <name evidence="2" type="ORF">IWX46DRAFT_520209</name>
</gene>
<evidence type="ECO:0000256" key="1">
    <source>
        <dbReference type="SAM" id="MobiDB-lite"/>
    </source>
</evidence>
<evidence type="ECO:0000313" key="3">
    <source>
        <dbReference type="Proteomes" id="UP001365128"/>
    </source>
</evidence>
<name>A0ABR1MLL4_9PEZI</name>
<feature type="compositionally biased region" description="Low complexity" evidence="1">
    <location>
        <begin position="12"/>
        <end position="25"/>
    </location>
</feature>
<evidence type="ECO:0000313" key="2">
    <source>
        <dbReference type="EMBL" id="KAK7552662.1"/>
    </source>
</evidence>